<reference evidence="10 11" key="1">
    <citation type="submission" date="2018-09" db="EMBL/GenBank/DDBJ databases">
        <title>Paenibacillus SK2017-BO5.</title>
        <authorList>
            <person name="Piskunova J.V."/>
            <person name="Dubiley S.A."/>
            <person name="Severinov K.V."/>
        </authorList>
    </citation>
    <scope>NUCLEOTIDE SEQUENCE [LARGE SCALE GENOMIC DNA]</scope>
    <source>
        <strain evidence="10 11">BO5</strain>
    </source>
</reference>
<dbReference type="GO" id="GO:0004521">
    <property type="term" value="F:RNA endonuclease activity"/>
    <property type="evidence" value="ECO:0007669"/>
    <property type="project" value="UniProtKB-UniRule"/>
</dbReference>
<dbReference type="GO" id="GO:0008270">
    <property type="term" value="F:zinc ion binding"/>
    <property type="evidence" value="ECO:0007669"/>
    <property type="project" value="UniProtKB-UniRule"/>
</dbReference>
<sequence length="167" mass="19137">MHTVKLEWNNEQERLPIEPPLIELLERILQEAARSEGVDGGEVALTFVDDAAIHELNREYRGIDRPTDVLSFAMQESTDEEMDILYEVEEDVELTGLDDDLLGDVIISTERAQAQAEEYGHSLEREIGFLFVHGFLHLLGYDHQDEKSEREMMDKQEAVLGRVGLIR</sequence>
<evidence type="ECO:0000256" key="4">
    <source>
        <dbReference type="ARBA" id="ARBA00022722"/>
    </source>
</evidence>
<dbReference type="Proteomes" id="UP000266177">
    <property type="component" value="Unassembled WGS sequence"/>
</dbReference>
<feature type="binding site" evidence="9">
    <location>
        <position position="143"/>
    </location>
    <ligand>
        <name>Zn(2+)</name>
        <dbReference type="ChEBI" id="CHEBI:29105"/>
        <note>catalytic</note>
    </ligand>
</feature>
<dbReference type="OrthoDB" id="9807740at2"/>
<dbReference type="Gene3D" id="3.40.390.30">
    <property type="entry name" value="Metalloproteases ('zincins'), catalytic domain"/>
    <property type="match status" value="1"/>
</dbReference>
<dbReference type="PANTHER" id="PTHR46986">
    <property type="entry name" value="ENDORIBONUCLEASE YBEY, CHLOROPLASTIC"/>
    <property type="match status" value="1"/>
</dbReference>
<dbReference type="PANTHER" id="PTHR46986:SF1">
    <property type="entry name" value="ENDORIBONUCLEASE YBEY, CHLOROPLASTIC"/>
    <property type="match status" value="1"/>
</dbReference>
<dbReference type="RefSeq" id="WP_119791172.1">
    <property type="nucleotide sequence ID" value="NZ_QYZD01000002.1"/>
</dbReference>
<evidence type="ECO:0000256" key="6">
    <source>
        <dbReference type="ARBA" id="ARBA00022759"/>
    </source>
</evidence>
<dbReference type="GO" id="GO:0004222">
    <property type="term" value="F:metalloendopeptidase activity"/>
    <property type="evidence" value="ECO:0007669"/>
    <property type="project" value="InterPro"/>
</dbReference>
<dbReference type="InterPro" id="IPR020549">
    <property type="entry name" value="YbeY_CS"/>
</dbReference>
<keyword evidence="7 9" id="KW-0378">Hydrolase</keyword>
<feature type="binding site" evidence="9">
    <location>
        <position position="133"/>
    </location>
    <ligand>
        <name>Zn(2+)</name>
        <dbReference type="ChEBI" id="CHEBI:29105"/>
        <note>catalytic</note>
    </ligand>
</feature>
<keyword evidence="9" id="KW-0963">Cytoplasm</keyword>
<keyword evidence="3 9" id="KW-0698">rRNA processing</keyword>
<comment type="caution">
    <text evidence="10">The sequence shown here is derived from an EMBL/GenBank/DDBJ whole genome shotgun (WGS) entry which is preliminary data.</text>
</comment>
<dbReference type="InterPro" id="IPR023091">
    <property type="entry name" value="MetalPrtase_cat_dom_sf_prd"/>
</dbReference>
<accession>A0A3A3GML6</accession>
<comment type="cofactor">
    <cofactor evidence="9">
        <name>Zn(2+)</name>
        <dbReference type="ChEBI" id="CHEBI:29105"/>
    </cofactor>
    <text evidence="9">Binds 1 zinc ion.</text>
</comment>
<dbReference type="HAMAP" id="MF_00009">
    <property type="entry name" value="Endoribonucl_YbeY"/>
    <property type="match status" value="1"/>
</dbReference>
<dbReference type="Pfam" id="PF02130">
    <property type="entry name" value="YbeY"/>
    <property type="match status" value="1"/>
</dbReference>
<evidence type="ECO:0000256" key="2">
    <source>
        <dbReference type="ARBA" id="ARBA00022517"/>
    </source>
</evidence>
<comment type="similarity">
    <text evidence="1 9">Belongs to the endoribonuclease YbeY family.</text>
</comment>
<dbReference type="SUPFAM" id="SSF55486">
    <property type="entry name" value="Metalloproteases ('zincins'), catalytic domain"/>
    <property type="match status" value="1"/>
</dbReference>
<name>A0A3A3GML6_PANTH</name>
<comment type="function">
    <text evidence="9">Single strand-specific metallo-endoribonuclease involved in late-stage 70S ribosome quality control and in maturation of the 3' terminus of the 16S rRNA.</text>
</comment>
<evidence type="ECO:0000313" key="11">
    <source>
        <dbReference type="Proteomes" id="UP000266177"/>
    </source>
</evidence>
<dbReference type="PROSITE" id="PS01306">
    <property type="entry name" value="UPF0054"/>
    <property type="match status" value="1"/>
</dbReference>
<keyword evidence="8 9" id="KW-0862">Zinc</keyword>
<keyword evidence="4 9" id="KW-0540">Nuclease</keyword>
<dbReference type="GO" id="GO:0006364">
    <property type="term" value="P:rRNA processing"/>
    <property type="evidence" value="ECO:0007669"/>
    <property type="project" value="UniProtKB-UniRule"/>
</dbReference>
<keyword evidence="5 9" id="KW-0479">Metal-binding</keyword>
<dbReference type="EMBL" id="QYZD01000002">
    <property type="protein sequence ID" value="RJG26124.1"/>
    <property type="molecule type" value="Genomic_DNA"/>
</dbReference>
<dbReference type="NCBIfam" id="TIGR00043">
    <property type="entry name" value="rRNA maturation RNase YbeY"/>
    <property type="match status" value="1"/>
</dbReference>
<protein>
    <recommendedName>
        <fullName evidence="9">Endoribonuclease YbeY</fullName>
        <ecNumber evidence="9">3.1.-.-</ecNumber>
    </recommendedName>
</protein>
<keyword evidence="2 9" id="KW-0690">Ribosome biogenesis</keyword>
<feature type="binding site" evidence="9">
    <location>
        <position position="137"/>
    </location>
    <ligand>
        <name>Zn(2+)</name>
        <dbReference type="ChEBI" id="CHEBI:29105"/>
        <note>catalytic</note>
    </ligand>
</feature>
<evidence type="ECO:0000256" key="3">
    <source>
        <dbReference type="ARBA" id="ARBA00022552"/>
    </source>
</evidence>
<evidence type="ECO:0000256" key="9">
    <source>
        <dbReference type="HAMAP-Rule" id="MF_00009"/>
    </source>
</evidence>
<evidence type="ECO:0000256" key="7">
    <source>
        <dbReference type="ARBA" id="ARBA00022801"/>
    </source>
</evidence>
<evidence type="ECO:0000256" key="8">
    <source>
        <dbReference type="ARBA" id="ARBA00022833"/>
    </source>
</evidence>
<dbReference type="GO" id="GO:0005737">
    <property type="term" value="C:cytoplasm"/>
    <property type="evidence" value="ECO:0007669"/>
    <property type="project" value="UniProtKB-SubCell"/>
</dbReference>
<evidence type="ECO:0000256" key="1">
    <source>
        <dbReference type="ARBA" id="ARBA00010875"/>
    </source>
</evidence>
<keyword evidence="6 9" id="KW-0255">Endonuclease</keyword>
<organism evidence="10 11">
    <name type="scientific">Paenibacillus thiaminolyticus</name>
    <name type="common">Bacillus thiaminolyticus</name>
    <dbReference type="NCBI Taxonomy" id="49283"/>
    <lineage>
        <taxon>Bacteria</taxon>
        <taxon>Bacillati</taxon>
        <taxon>Bacillota</taxon>
        <taxon>Bacilli</taxon>
        <taxon>Bacillales</taxon>
        <taxon>Paenibacillaceae</taxon>
        <taxon>Paenibacillus</taxon>
    </lineage>
</organism>
<evidence type="ECO:0000256" key="5">
    <source>
        <dbReference type="ARBA" id="ARBA00022723"/>
    </source>
</evidence>
<evidence type="ECO:0000313" key="10">
    <source>
        <dbReference type="EMBL" id="RJG26124.1"/>
    </source>
</evidence>
<dbReference type="InterPro" id="IPR002036">
    <property type="entry name" value="YbeY"/>
</dbReference>
<proteinExistence type="inferred from homology"/>
<comment type="subcellular location">
    <subcellularLocation>
        <location evidence="9">Cytoplasm</location>
    </subcellularLocation>
</comment>
<dbReference type="EC" id="3.1.-.-" evidence="9"/>
<gene>
    <name evidence="9 10" type="primary">ybeY</name>
    <name evidence="10" type="ORF">DQX05_04335</name>
</gene>
<dbReference type="AlphaFoldDB" id="A0A3A3GML6"/>